<keyword evidence="11 22" id="KW-0547">Nucleotide-binding</keyword>
<dbReference type="GO" id="GO:0008841">
    <property type="term" value="F:dihydrofolate synthase activity"/>
    <property type="evidence" value="ECO:0007669"/>
    <property type="project" value="UniProtKB-EC"/>
</dbReference>
<dbReference type="GO" id="GO:0046872">
    <property type="term" value="F:metal ion binding"/>
    <property type="evidence" value="ECO:0007669"/>
    <property type="project" value="UniProtKB-KW"/>
</dbReference>
<dbReference type="SUPFAM" id="SSF53244">
    <property type="entry name" value="MurD-like peptide ligases, peptide-binding domain"/>
    <property type="match status" value="1"/>
</dbReference>
<accession>K8NRZ9</accession>
<dbReference type="PANTHER" id="PTHR11136">
    <property type="entry name" value="FOLYLPOLYGLUTAMATE SYNTHASE-RELATED"/>
    <property type="match status" value="1"/>
</dbReference>
<evidence type="ECO:0000256" key="4">
    <source>
        <dbReference type="ARBA" id="ARBA00005150"/>
    </source>
</evidence>
<dbReference type="NCBIfam" id="TIGR01499">
    <property type="entry name" value="folC"/>
    <property type="match status" value="1"/>
</dbReference>
<protein>
    <recommendedName>
        <fullName evidence="8">Dihydrofolate synthase/folylpolyglutamate synthase</fullName>
        <ecNumber evidence="6">6.3.2.12</ecNumber>
        <ecNumber evidence="7">6.3.2.17</ecNumber>
    </recommendedName>
    <alternativeName>
        <fullName evidence="17">Folylpoly-gamma-glutamate synthetase-dihydrofolate synthetase</fullName>
    </alternativeName>
    <alternativeName>
        <fullName evidence="15">Folylpolyglutamate synthetase</fullName>
    </alternativeName>
    <alternativeName>
        <fullName evidence="16">Tetrahydrofolylpolyglutamate synthase</fullName>
    </alternativeName>
</protein>
<keyword evidence="13" id="KW-0460">Magnesium</keyword>
<dbReference type="GO" id="GO:0046656">
    <property type="term" value="P:folic acid biosynthetic process"/>
    <property type="evidence" value="ECO:0007669"/>
    <property type="project" value="UniProtKB-KW"/>
</dbReference>
<organism evidence="25 26">
    <name type="scientific">Afipia clevelandensis ATCC 49720</name>
    <dbReference type="NCBI Taxonomy" id="883079"/>
    <lineage>
        <taxon>Bacteria</taxon>
        <taxon>Pseudomonadati</taxon>
        <taxon>Pseudomonadota</taxon>
        <taxon>Alphaproteobacteria</taxon>
        <taxon>Hyphomicrobiales</taxon>
        <taxon>Nitrobacteraceae</taxon>
        <taxon>Afipia</taxon>
    </lineage>
</organism>
<dbReference type="Pfam" id="PF08245">
    <property type="entry name" value="Mur_ligase_M"/>
    <property type="match status" value="1"/>
</dbReference>
<evidence type="ECO:0000256" key="13">
    <source>
        <dbReference type="ARBA" id="ARBA00022842"/>
    </source>
</evidence>
<evidence type="ECO:0000313" key="25">
    <source>
        <dbReference type="EMBL" id="EKS33147.1"/>
    </source>
</evidence>
<dbReference type="GO" id="GO:0005524">
    <property type="term" value="F:ATP binding"/>
    <property type="evidence" value="ECO:0007669"/>
    <property type="project" value="UniProtKB-KW"/>
</dbReference>
<dbReference type="PROSITE" id="PS01012">
    <property type="entry name" value="FOLYLPOLYGLU_SYNT_2"/>
    <property type="match status" value="1"/>
</dbReference>
<dbReference type="PIRSF" id="PIRSF001563">
    <property type="entry name" value="Folylpolyglu_synth"/>
    <property type="match status" value="1"/>
</dbReference>
<dbReference type="Gene3D" id="3.40.1190.10">
    <property type="entry name" value="Mur-like, catalytic domain"/>
    <property type="match status" value="1"/>
</dbReference>
<comment type="caution">
    <text evidence="25">The sequence shown here is derived from an EMBL/GenBank/DDBJ whole genome shotgun (WGS) entry which is preliminary data.</text>
</comment>
<dbReference type="EC" id="6.3.2.17" evidence="7"/>
<feature type="domain" description="Mur ligase C-terminal" evidence="23">
    <location>
        <begin position="316"/>
        <end position="434"/>
    </location>
</feature>
<dbReference type="InterPro" id="IPR013221">
    <property type="entry name" value="Mur_ligase_cen"/>
</dbReference>
<evidence type="ECO:0000256" key="8">
    <source>
        <dbReference type="ARBA" id="ARBA00019357"/>
    </source>
</evidence>
<dbReference type="HOGENOM" id="CLU_015869_1_1_5"/>
<comment type="pathway">
    <text evidence="3">Cofactor biosynthesis; tetrahydrofolate biosynthesis; 7,8-dihydrofolate from 2-amino-4-hydroxy-6-hydroxymethyl-7,8-dihydropteridine diphosphate and 4-aminobenzoate: step 2/2.</text>
</comment>
<comment type="cofactor">
    <cofactor evidence="1">
        <name>Mg(2+)</name>
        <dbReference type="ChEBI" id="CHEBI:18420"/>
    </cofactor>
</comment>
<dbReference type="GO" id="GO:0005737">
    <property type="term" value="C:cytoplasm"/>
    <property type="evidence" value="ECO:0007669"/>
    <property type="project" value="TreeGrafter"/>
</dbReference>
<evidence type="ECO:0000259" key="24">
    <source>
        <dbReference type="Pfam" id="PF08245"/>
    </source>
</evidence>
<dbReference type="InterPro" id="IPR036565">
    <property type="entry name" value="Mur-like_cat_sf"/>
</dbReference>
<dbReference type="EMBL" id="AGWY01000013">
    <property type="protein sequence ID" value="EKS33147.1"/>
    <property type="molecule type" value="Genomic_DNA"/>
</dbReference>
<evidence type="ECO:0000256" key="14">
    <source>
        <dbReference type="ARBA" id="ARBA00022909"/>
    </source>
</evidence>
<evidence type="ECO:0000256" key="11">
    <source>
        <dbReference type="ARBA" id="ARBA00022741"/>
    </source>
</evidence>
<dbReference type="EC" id="6.3.2.12" evidence="6"/>
<keyword evidence="10" id="KW-0479">Metal-binding</keyword>
<evidence type="ECO:0000256" key="21">
    <source>
        <dbReference type="ARBA" id="ARBA00049161"/>
    </source>
</evidence>
<dbReference type="PANTHER" id="PTHR11136:SF0">
    <property type="entry name" value="DIHYDROFOLATE SYNTHETASE-RELATED"/>
    <property type="match status" value="1"/>
</dbReference>
<comment type="catalytic activity">
    <reaction evidence="19">
        <text>10-formyltetrahydrofolyl-(gamma-L-Glu)(n) + L-glutamate + ATP = 10-formyltetrahydrofolyl-(gamma-L-Glu)(n+1) + ADP + phosphate + H(+)</text>
        <dbReference type="Rhea" id="RHEA:51904"/>
        <dbReference type="Rhea" id="RHEA-COMP:13088"/>
        <dbReference type="Rhea" id="RHEA-COMP:14300"/>
        <dbReference type="ChEBI" id="CHEBI:15378"/>
        <dbReference type="ChEBI" id="CHEBI:29985"/>
        <dbReference type="ChEBI" id="CHEBI:30616"/>
        <dbReference type="ChEBI" id="CHEBI:43474"/>
        <dbReference type="ChEBI" id="CHEBI:134413"/>
        <dbReference type="ChEBI" id="CHEBI:456216"/>
        <dbReference type="EC" id="6.3.2.17"/>
    </reaction>
</comment>
<dbReference type="UniPathway" id="UPA00077">
    <property type="reaction ID" value="UER00157"/>
</dbReference>
<dbReference type="GO" id="GO:0046654">
    <property type="term" value="P:tetrahydrofolate biosynthetic process"/>
    <property type="evidence" value="ECO:0007669"/>
    <property type="project" value="UniProtKB-UniPathway"/>
</dbReference>
<evidence type="ECO:0000256" key="3">
    <source>
        <dbReference type="ARBA" id="ARBA00004799"/>
    </source>
</evidence>
<dbReference type="PATRIC" id="fig|883079.3.peg.3256"/>
<feature type="domain" description="Mur ligase central" evidence="24">
    <location>
        <begin position="57"/>
        <end position="277"/>
    </location>
</feature>
<evidence type="ECO:0000256" key="6">
    <source>
        <dbReference type="ARBA" id="ARBA00013023"/>
    </source>
</evidence>
<dbReference type="Proteomes" id="UP000001095">
    <property type="component" value="Unassembled WGS sequence"/>
</dbReference>
<evidence type="ECO:0000256" key="22">
    <source>
        <dbReference type="PIRNR" id="PIRNR001563"/>
    </source>
</evidence>
<evidence type="ECO:0000256" key="9">
    <source>
        <dbReference type="ARBA" id="ARBA00022598"/>
    </source>
</evidence>
<reference evidence="25 26" key="1">
    <citation type="submission" date="2012-04" db="EMBL/GenBank/DDBJ databases">
        <title>The Genome Sequence of Afipia clevelandensis ATCC 49720.</title>
        <authorList>
            <consortium name="The Broad Institute Genome Sequencing Platform"/>
            <person name="Earl A."/>
            <person name="Ward D."/>
            <person name="Feldgarden M."/>
            <person name="Gevers D."/>
            <person name="Huys G."/>
            <person name="Walker B."/>
            <person name="Young S.K."/>
            <person name="Zeng Q."/>
            <person name="Gargeya S."/>
            <person name="Fitzgerald M."/>
            <person name="Haas B."/>
            <person name="Abouelleil A."/>
            <person name="Alvarado L."/>
            <person name="Arachchi H.M."/>
            <person name="Berlin A."/>
            <person name="Chapman S.B."/>
            <person name="Goldberg J."/>
            <person name="Griggs A."/>
            <person name="Gujja S."/>
            <person name="Hansen M."/>
            <person name="Howarth C."/>
            <person name="Imamovic A."/>
            <person name="Larimer J."/>
            <person name="McCowen C."/>
            <person name="Montmayeur A."/>
            <person name="Murphy C."/>
            <person name="Neiman D."/>
            <person name="Pearson M."/>
            <person name="Priest M."/>
            <person name="Roberts A."/>
            <person name="Saif S."/>
            <person name="Shea T."/>
            <person name="Sisk P."/>
            <person name="Sykes S."/>
            <person name="Wortman J."/>
            <person name="Nusbaum C."/>
            <person name="Birren B."/>
        </authorList>
    </citation>
    <scope>NUCLEOTIDE SEQUENCE [LARGE SCALE GENOMIC DNA]</scope>
    <source>
        <strain evidence="25 26">ATCC 49720</strain>
    </source>
</reference>
<evidence type="ECO:0000313" key="26">
    <source>
        <dbReference type="Proteomes" id="UP000001095"/>
    </source>
</evidence>
<dbReference type="GO" id="GO:0004326">
    <property type="term" value="F:tetrahydrofolylpolyglutamate synthase activity"/>
    <property type="evidence" value="ECO:0007669"/>
    <property type="project" value="UniProtKB-EC"/>
</dbReference>
<dbReference type="InterPro" id="IPR018109">
    <property type="entry name" value="Folylpolyglutamate_synth_CS"/>
</dbReference>
<evidence type="ECO:0000256" key="1">
    <source>
        <dbReference type="ARBA" id="ARBA00001946"/>
    </source>
</evidence>
<keyword evidence="26" id="KW-1185">Reference proteome</keyword>
<comment type="similarity">
    <text evidence="5 22">Belongs to the folylpolyglutamate synthase family.</text>
</comment>
<evidence type="ECO:0000256" key="18">
    <source>
        <dbReference type="ARBA" id="ARBA00047493"/>
    </source>
</evidence>
<dbReference type="AlphaFoldDB" id="K8NRZ9"/>
<evidence type="ECO:0000256" key="19">
    <source>
        <dbReference type="ARBA" id="ARBA00047808"/>
    </source>
</evidence>
<evidence type="ECO:0000256" key="7">
    <source>
        <dbReference type="ARBA" id="ARBA00013025"/>
    </source>
</evidence>
<evidence type="ECO:0000256" key="10">
    <source>
        <dbReference type="ARBA" id="ARBA00022723"/>
    </source>
</evidence>
<dbReference type="FunFam" id="3.40.1190.10:FF:000011">
    <property type="entry name" value="Folylpolyglutamate synthase/dihydrofolate synthase"/>
    <property type="match status" value="1"/>
</dbReference>
<dbReference type="OrthoDB" id="9809356at2"/>
<evidence type="ECO:0000256" key="20">
    <source>
        <dbReference type="ARBA" id="ARBA00049035"/>
    </source>
</evidence>
<comment type="catalytic activity">
    <reaction evidence="21">
        <text>7,8-dihydropteroate + L-glutamate + ATP = 7,8-dihydrofolate + ADP + phosphate + H(+)</text>
        <dbReference type="Rhea" id="RHEA:23584"/>
        <dbReference type="ChEBI" id="CHEBI:15378"/>
        <dbReference type="ChEBI" id="CHEBI:17839"/>
        <dbReference type="ChEBI" id="CHEBI:29985"/>
        <dbReference type="ChEBI" id="CHEBI:30616"/>
        <dbReference type="ChEBI" id="CHEBI:43474"/>
        <dbReference type="ChEBI" id="CHEBI:57451"/>
        <dbReference type="ChEBI" id="CHEBI:456216"/>
        <dbReference type="EC" id="6.3.2.12"/>
    </reaction>
</comment>
<evidence type="ECO:0000256" key="15">
    <source>
        <dbReference type="ARBA" id="ARBA00030048"/>
    </source>
</evidence>
<comment type="catalytic activity">
    <reaction evidence="18">
        <text>(6S)-5,6,7,8-tetrahydrofolyl-(gamma-L-Glu)(n) + L-glutamate + ATP = (6S)-5,6,7,8-tetrahydrofolyl-(gamma-L-Glu)(n+1) + ADP + phosphate + H(+)</text>
        <dbReference type="Rhea" id="RHEA:10580"/>
        <dbReference type="Rhea" id="RHEA-COMP:14738"/>
        <dbReference type="Rhea" id="RHEA-COMP:14740"/>
        <dbReference type="ChEBI" id="CHEBI:15378"/>
        <dbReference type="ChEBI" id="CHEBI:29985"/>
        <dbReference type="ChEBI" id="CHEBI:30616"/>
        <dbReference type="ChEBI" id="CHEBI:43474"/>
        <dbReference type="ChEBI" id="CHEBI:141005"/>
        <dbReference type="ChEBI" id="CHEBI:456216"/>
        <dbReference type="EC" id="6.3.2.17"/>
    </reaction>
</comment>
<name>K8NRZ9_9BRAD</name>
<dbReference type="SUPFAM" id="SSF53623">
    <property type="entry name" value="MurD-like peptide ligases, catalytic domain"/>
    <property type="match status" value="1"/>
</dbReference>
<dbReference type="Pfam" id="PF02875">
    <property type="entry name" value="Mur_ligase_C"/>
    <property type="match status" value="1"/>
</dbReference>
<keyword evidence="9 22" id="KW-0436">Ligase</keyword>
<evidence type="ECO:0000256" key="5">
    <source>
        <dbReference type="ARBA" id="ARBA00008276"/>
    </source>
</evidence>
<comment type="catalytic activity">
    <reaction evidence="20">
        <text>(6R)-5,10-methylenetetrahydrofolyl-(gamma-L-Glu)(n) + L-glutamate + ATP = (6R)-5,10-methylenetetrahydrofolyl-(gamma-L-Glu)(n+1) + ADP + phosphate + H(+)</text>
        <dbReference type="Rhea" id="RHEA:51912"/>
        <dbReference type="Rhea" id="RHEA-COMP:13257"/>
        <dbReference type="Rhea" id="RHEA-COMP:13258"/>
        <dbReference type="ChEBI" id="CHEBI:15378"/>
        <dbReference type="ChEBI" id="CHEBI:29985"/>
        <dbReference type="ChEBI" id="CHEBI:30616"/>
        <dbReference type="ChEBI" id="CHEBI:43474"/>
        <dbReference type="ChEBI" id="CHEBI:136572"/>
        <dbReference type="ChEBI" id="CHEBI:456216"/>
        <dbReference type="EC" id="6.3.2.17"/>
    </reaction>
</comment>
<evidence type="ECO:0000256" key="16">
    <source>
        <dbReference type="ARBA" id="ARBA00030592"/>
    </source>
</evidence>
<evidence type="ECO:0000259" key="23">
    <source>
        <dbReference type="Pfam" id="PF02875"/>
    </source>
</evidence>
<dbReference type="InterPro" id="IPR001645">
    <property type="entry name" value="Folylpolyglutamate_synth"/>
</dbReference>
<dbReference type="RefSeq" id="WP_002714058.1">
    <property type="nucleotide sequence ID" value="NZ_KB375281.1"/>
</dbReference>
<evidence type="ECO:0000256" key="2">
    <source>
        <dbReference type="ARBA" id="ARBA00002714"/>
    </source>
</evidence>
<keyword evidence="12 22" id="KW-0067">ATP-binding</keyword>
<dbReference type="Gene3D" id="3.90.190.20">
    <property type="entry name" value="Mur ligase, C-terminal domain"/>
    <property type="match status" value="1"/>
</dbReference>
<keyword evidence="14" id="KW-0289">Folate biosynthesis</keyword>
<comment type="pathway">
    <text evidence="4">Cofactor biosynthesis; tetrahydrofolylpolyglutamate biosynthesis.</text>
</comment>
<dbReference type="InterPro" id="IPR036615">
    <property type="entry name" value="Mur_ligase_C_dom_sf"/>
</dbReference>
<evidence type="ECO:0000256" key="17">
    <source>
        <dbReference type="ARBA" id="ARBA00032510"/>
    </source>
</evidence>
<gene>
    <name evidence="25" type="ORF">HMPREF9696_03188</name>
</gene>
<dbReference type="InterPro" id="IPR004101">
    <property type="entry name" value="Mur_ligase_C"/>
</dbReference>
<comment type="function">
    <text evidence="2">Functions in two distinct reactions of the de novo folate biosynthetic pathway. Catalyzes the addition of a glutamate residue to dihydropteroate (7,8-dihydropteroate or H2Pte) to form dihydrofolate (7,8-dihydrofolate monoglutamate or H2Pte-Glu). Also catalyzes successive additions of L-glutamate to tetrahydrofolate or 10-formyltetrahydrofolate or 5,10-methylenetetrahydrofolate, leading to folylpolyglutamate derivatives.</text>
</comment>
<proteinExistence type="inferred from homology"/>
<evidence type="ECO:0000256" key="12">
    <source>
        <dbReference type="ARBA" id="ARBA00022840"/>
    </source>
</evidence>
<sequence length="450" mass="48314">MSPAAQPSQNPSTSYDDILARLASLHPKRIDLTLDRMWRILERLDHPERRIPPVIHVAGTNGKGSTVAFLRAILEAAGLRVHTYTSPHLVRFNERFRLGKVGGGILVSDAQLRDALDHCERVNDGEPITIFEIETAAAFHLFAEHPADIVLLEVGLGGRLDATNVIEAPVASVITSIGMDHIEFLGDTLAKIAAEKAGIIKKGVPVVCAAQPPEADAAIEQAAKRLRAPLHAATQDWHVNVERGRLVYSDERGLLDLSAPRLFGRHQFDNAGLAIAALRAIGSLKLEPSAFEQGIARAEWPARMQRLTSGVLVASAPRDAEIWLDGGHNPDGGRVIAAALGDLEERVSRPLVVIAGMMGNKDAVGFLANFAGLTRHIIAVKIPDQDNAMEPDVLADAARQLGMRVEIAASVEAALNSVARLAYEVPPRILVTGSLYLAGHVLAENGTPPQ</sequence>